<reference evidence="3" key="1">
    <citation type="submission" date="2016-06" db="UniProtKB">
        <authorList>
            <consortium name="WormBaseParasite"/>
        </authorList>
    </citation>
    <scope>IDENTIFICATION</scope>
</reference>
<dbReference type="SUPFAM" id="SSF52540">
    <property type="entry name" value="P-loop containing nucleoside triphosphate hydrolases"/>
    <property type="match status" value="1"/>
</dbReference>
<accession>A0A183DJX8</accession>
<organism evidence="3">
    <name type="scientific">Gongylonema pulchrum</name>
    <dbReference type="NCBI Taxonomy" id="637853"/>
    <lineage>
        <taxon>Eukaryota</taxon>
        <taxon>Metazoa</taxon>
        <taxon>Ecdysozoa</taxon>
        <taxon>Nematoda</taxon>
        <taxon>Chromadorea</taxon>
        <taxon>Rhabditida</taxon>
        <taxon>Spirurina</taxon>
        <taxon>Spiruromorpha</taxon>
        <taxon>Spiruroidea</taxon>
        <taxon>Gongylonematidae</taxon>
        <taxon>Gongylonema</taxon>
    </lineage>
</organism>
<dbReference type="Proteomes" id="UP000271098">
    <property type="component" value="Unassembled WGS sequence"/>
</dbReference>
<dbReference type="WBParaSite" id="GPUH_0000902901-mRNA-1">
    <property type="protein sequence ID" value="GPUH_0000902901-mRNA-1"/>
    <property type="gene ID" value="GPUH_0000902901"/>
</dbReference>
<evidence type="ECO:0000313" key="2">
    <source>
        <dbReference type="Proteomes" id="UP000271098"/>
    </source>
</evidence>
<name>A0A183DJX8_9BILA</name>
<proteinExistence type="predicted"/>
<dbReference type="EMBL" id="UYRT01028100">
    <property type="protein sequence ID" value="VDK67197.1"/>
    <property type="molecule type" value="Genomic_DNA"/>
</dbReference>
<dbReference type="InterPro" id="IPR027417">
    <property type="entry name" value="P-loop_NTPase"/>
</dbReference>
<evidence type="ECO:0000313" key="3">
    <source>
        <dbReference type="WBParaSite" id="GPUH_0000902901-mRNA-1"/>
    </source>
</evidence>
<reference evidence="1 2" key="2">
    <citation type="submission" date="2018-11" db="EMBL/GenBank/DDBJ databases">
        <authorList>
            <consortium name="Pathogen Informatics"/>
        </authorList>
    </citation>
    <scope>NUCLEOTIDE SEQUENCE [LARGE SCALE GENOMIC DNA]</scope>
</reference>
<evidence type="ECO:0000313" key="1">
    <source>
        <dbReference type="EMBL" id="VDK67197.1"/>
    </source>
</evidence>
<gene>
    <name evidence="1" type="ORF">GPUH_LOCUS9015</name>
</gene>
<protein>
    <submittedName>
        <fullName evidence="3">Wax2_C domain-containing protein</fullName>
    </submittedName>
</protein>
<dbReference type="AlphaFoldDB" id="A0A183DJX8"/>
<dbReference type="Gene3D" id="3.40.50.300">
    <property type="entry name" value="P-loop containing nucleotide triphosphate hydrolases"/>
    <property type="match status" value="1"/>
</dbReference>
<sequence length="153" mass="17365">MTWPECDQARKPLNLGSAWLSFVGVINVDVPEVQVKSISDHIRPDRQCLMFSATFKSKVERLAREALTDPVRIVQGEIGEVLPFLMHSILNLCLFAEIARINGLEFLIVPPPMPPYYYSYRVIDVLIVIRKVAASCNVLSISQLFFFSAYITF</sequence>
<keyword evidence="2" id="KW-1185">Reference proteome</keyword>